<evidence type="ECO:0000313" key="1">
    <source>
        <dbReference type="EMBL" id="KAF8796388.1"/>
    </source>
</evidence>
<name>A0A8T0G1Q9_ARGBR</name>
<proteinExistence type="predicted"/>
<evidence type="ECO:0000313" key="2">
    <source>
        <dbReference type="Proteomes" id="UP000807504"/>
    </source>
</evidence>
<dbReference type="Proteomes" id="UP000807504">
    <property type="component" value="Unassembled WGS sequence"/>
</dbReference>
<gene>
    <name evidence="1" type="ORF">HNY73_000768</name>
</gene>
<dbReference type="EMBL" id="JABXBU010000001">
    <property type="protein sequence ID" value="KAF8796388.1"/>
    <property type="molecule type" value="Genomic_DNA"/>
</dbReference>
<keyword evidence="2" id="KW-1185">Reference proteome</keyword>
<dbReference type="AlphaFoldDB" id="A0A8T0G1Q9"/>
<comment type="caution">
    <text evidence="1">The sequence shown here is derived from an EMBL/GenBank/DDBJ whole genome shotgun (WGS) entry which is preliminary data.</text>
</comment>
<sequence>MALVSKCNINNELREQAKNALGELTIAITKSFAQLQSVNYRKACEESMAALVTRPSYAEMVSPSRGDFVNNSQNSCPLIVRATESFENASSNDVQKKKC</sequence>
<organism evidence="1 2">
    <name type="scientific">Argiope bruennichi</name>
    <name type="common">Wasp spider</name>
    <name type="synonym">Aranea bruennichi</name>
    <dbReference type="NCBI Taxonomy" id="94029"/>
    <lineage>
        <taxon>Eukaryota</taxon>
        <taxon>Metazoa</taxon>
        <taxon>Ecdysozoa</taxon>
        <taxon>Arthropoda</taxon>
        <taxon>Chelicerata</taxon>
        <taxon>Arachnida</taxon>
        <taxon>Araneae</taxon>
        <taxon>Araneomorphae</taxon>
        <taxon>Entelegynae</taxon>
        <taxon>Araneoidea</taxon>
        <taxon>Araneidae</taxon>
        <taxon>Argiope</taxon>
    </lineage>
</organism>
<protein>
    <submittedName>
        <fullName evidence="1">Uncharacterized protein</fullName>
    </submittedName>
</protein>
<accession>A0A8T0G1Q9</accession>
<reference evidence="1" key="2">
    <citation type="submission" date="2020-06" db="EMBL/GenBank/DDBJ databases">
        <authorList>
            <person name="Sheffer M."/>
        </authorList>
    </citation>
    <scope>NUCLEOTIDE SEQUENCE</scope>
</reference>
<reference evidence="1" key="1">
    <citation type="journal article" date="2020" name="bioRxiv">
        <title>Chromosome-level reference genome of the European wasp spider Argiope bruennichi: a resource for studies on range expansion and evolutionary adaptation.</title>
        <authorList>
            <person name="Sheffer M.M."/>
            <person name="Hoppe A."/>
            <person name="Krehenwinkel H."/>
            <person name="Uhl G."/>
            <person name="Kuss A.W."/>
            <person name="Jensen L."/>
            <person name="Jensen C."/>
            <person name="Gillespie R.G."/>
            <person name="Hoff K.J."/>
            <person name="Prost S."/>
        </authorList>
    </citation>
    <scope>NUCLEOTIDE SEQUENCE</scope>
</reference>